<evidence type="ECO:0000313" key="2">
    <source>
        <dbReference type="Proteomes" id="UP000784294"/>
    </source>
</evidence>
<dbReference type="EMBL" id="CAAALY010252517">
    <property type="protein sequence ID" value="VEL36541.1"/>
    <property type="molecule type" value="Genomic_DNA"/>
</dbReference>
<sequence>MSVRKALNYALPAPRSRLLKVVLHGSNLREISFP</sequence>
<evidence type="ECO:0000313" key="1">
    <source>
        <dbReference type="EMBL" id="VEL36541.1"/>
    </source>
</evidence>
<accession>A0A448XGX6</accession>
<dbReference type="AlphaFoldDB" id="A0A448XGX6"/>
<comment type="caution">
    <text evidence="1">The sequence shown here is derived from an EMBL/GenBank/DDBJ whole genome shotgun (WGS) entry which is preliminary data.</text>
</comment>
<dbReference type="Proteomes" id="UP000784294">
    <property type="component" value="Unassembled WGS sequence"/>
</dbReference>
<organism evidence="1 2">
    <name type="scientific">Protopolystoma xenopodis</name>
    <dbReference type="NCBI Taxonomy" id="117903"/>
    <lineage>
        <taxon>Eukaryota</taxon>
        <taxon>Metazoa</taxon>
        <taxon>Spiralia</taxon>
        <taxon>Lophotrochozoa</taxon>
        <taxon>Platyhelminthes</taxon>
        <taxon>Monogenea</taxon>
        <taxon>Polyopisthocotylea</taxon>
        <taxon>Polystomatidea</taxon>
        <taxon>Polystomatidae</taxon>
        <taxon>Protopolystoma</taxon>
    </lineage>
</organism>
<protein>
    <submittedName>
        <fullName evidence="1">Uncharacterized protein</fullName>
    </submittedName>
</protein>
<gene>
    <name evidence="1" type="ORF">PXEA_LOCUS29981</name>
</gene>
<name>A0A448XGX6_9PLAT</name>
<reference evidence="1" key="1">
    <citation type="submission" date="2018-11" db="EMBL/GenBank/DDBJ databases">
        <authorList>
            <consortium name="Pathogen Informatics"/>
        </authorList>
    </citation>
    <scope>NUCLEOTIDE SEQUENCE</scope>
</reference>
<keyword evidence="2" id="KW-1185">Reference proteome</keyword>
<proteinExistence type="predicted"/>